<keyword evidence="1" id="KW-0507">mRNA processing</keyword>
<reference evidence="5 6" key="1">
    <citation type="journal article" date="2020" name="ISME J.">
        <title>Uncovering the hidden diversity of litter-decomposition mechanisms in mushroom-forming fungi.</title>
        <authorList>
            <person name="Floudas D."/>
            <person name="Bentzer J."/>
            <person name="Ahren D."/>
            <person name="Johansson T."/>
            <person name="Persson P."/>
            <person name="Tunlid A."/>
        </authorList>
    </citation>
    <scope>NUCLEOTIDE SEQUENCE [LARGE SCALE GENOMIC DNA]</scope>
    <source>
        <strain evidence="5 6">CBS 291.85</strain>
    </source>
</reference>
<dbReference type="InterPro" id="IPR001878">
    <property type="entry name" value="Znf_CCHC"/>
</dbReference>
<dbReference type="Proteomes" id="UP000559256">
    <property type="component" value="Unassembled WGS sequence"/>
</dbReference>
<feature type="compositionally biased region" description="Pro residues" evidence="3">
    <location>
        <begin position="22"/>
        <end position="37"/>
    </location>
</feature>
<dbReference type="OrthoDB" id="3341476at2759"/>
<keyword evidence="2" id="KW-0863">Zinc-finger</keyword>
<feature type="compositionally biased region" description="Low complexity" evidence="3">
    <location>
        <begin position="38"/>
        <end position="50"/>
    </location>
</feature>
<evidence type="ECO:0000256" key="3">
    <source>
        <dbReference type="SAM" id="MobiDB-lite"/>
    </source>
</evidence>
<protein>
    <recommendedName>
        <fullName evidence="4">CCHC-type domain-containing protein</fullName>
    </recommendedName>
</protein>
<dbReference type="Pfam" id="PF00098">
    <property type="entry name" value="zf-CCHC"/>
    <property type="match status" value="1"/>
</dbReference>
<comment type="caution">
    <text evidence="5">The sequence shown here is derived from an EMBL/GenBank/DDBJ whole genome shotgun (WGS) entry which is preliminary data.</text>
</comment>
<evidence type="ECO:0000259" key="4">
    <source>
        <dbReference type="PROSITE" id="PS50158"/>
    </source>
</evidence>
<dbReference type="InterPro" id="IPR005162">
    <property type="entry name" value="Retrotrans_gag_dom"/>
</dbReference>
<feature type="region of interest" description="Disordered" evidence="3">
    <location>
        <begin position="19"/>
        <end position="64"/>
    </location>
</feature>
<dbReference type="Gene3D" id="4.10.60.10">
    <property type="entry name" value="Zinc finger, CCHC-type"/>
    <property type="match status" value="1"/>
</dbReference>
<accession>A0A8H5GMH9</accession>
<evidence type="ECO:0000313" key="6">
    <source>
        <dbReference type="Proteomes" id="UP000559256"/>
    </source>
</evidence>
<dbReference type="SMART" id="SM00343">
    <property type="entry name" value="ZnF_C2HC"/>
    <property type="match status" value="1"/>
</dbReference>
<dbReference type="SUPFAM" id="SSF57756">
    <property type="entry name" value="Retrovirus zinc finger-like domains"/>
    <property type="match status" value="1"/>
</dbReference>
<gene>
    <name evidence="5" type="ORF">D9758_009877</name>
</gene>
<keyword evidence="2" id="KW-0479">Metal-binding</keyword>
<dbReference type="GO" id="GO:0006397">
    <property type="term" value="P:mRNA processing"/>
    <property type="evidence" value="ECO:0007669"/>
    <property type="project" value="UniProtKB-KW"/>
</dbReference>
<evidence type="ECO:0000313" key="5">
    <source>
        <dbReference type="EMBL" id="KAF5367692.1"/>
    </source>
</evidence>
<organism evidence="5 6">
    <name type="scientific">Tetrapyrgos nigripes</name>
    <dbReference type="NCBI Taxonomy" id="182062"/>
    <lineage>
        <taxon>Eukaryota</taxon>
        <taxon>Fungi</taxon>
        <taxon>Dikarya</taxon>
        <taxon>Basidiomycota</taxon>
        <taxon>Agaricomycotina</taxon>
        <taxon>Agaricomycetes</taxon>
        <taxon>Agaricomycetidae</taxon>
        <taxon>Agaricales</taxon>
        <taxon>Marasmiineae</taxon>
        <taxon>Marasmiaceae</taxon>
        <taxon>Tetrapyrgos</taxon>
    </lineage>
</organism>
<proteinExistence type="predicted"/>
<keyword evidence="2" id="KW-0862">Zinc</keyword>
<keyword evidence="6" id="KW-1185">Reference proteome</keyword>
<evidence type="ECO:0000256" key="1">
    <source>
        <dbReference type="ARBA" id="ARBA00022664"/>
    </source>
</evidence>
<dbReference type="PROSITE" id="PS50158">
    <property type="entry name" value="ZF_CCHC"/>
    <property type="match status" value="1"/>
</dbReference>
<dbReference type="GO" id="GO:0003676">
    <property type="term" value="F:nucleic acid binding"/>
    <property type="evidence" value="ECO:0007669"/>
    <property type="project" value="InterPro"/>
</dbReference>
<evidence type="ECO:0000256" key="2">
    <source>
        <dbReference type="PROSITE-ProRule" id="PRU00047"/>
    </source>
</evidence>
<dbReference type="EMBL" id="JAACJM010000018">
    <property type="protein sequence ID" value="KAF5367692.1"/>
    <property type="molecule type" value="Genomic_DNA"/>
</dbReference>
<dbReference type="GO" id="GO:0008270">
    <property type="term" value="F:zinc ion binding"/>
    <property type="evidence" value="ECO:0007669"/>
    <property type="project" value="UniProtKB-KW"/>
</dbReference>
<name>A0A8H5GMH9_9AGAR</name>
<feature type="domain" description="CCHC-type" evidence="4">
    <location>
        <begin position="295"/>
        <end position="310"/>
    </location>
</feature>
<dbReference type="AlphaFoldDB" id="A0A8H5GMH9"/>
<sequence length="357" mass="39681">MFSTWINDVTVAAVLLYMDSQNPPPPTQPPSQHPTQPPSSASSSTPPSHHFSGASHAKASPPGIFDGQRSNGQVWWTSAIIYASTVRFQDDIAKIMWALSYFQTGRAATYHQSLIDHDHLYGSSRFDTWEEFEKEFIREFMPEGECTQASLTLEGVSYFQGTASVDEYVDNFRALITMAGLNPALEKKVAEAEACPQEWDVTAWYSLAKRFDKHEREDAIFRGAQRSVHPGPPKPTFPSRAQPQGRSLFPIQFPTPAAAPIPAPCAPAPAQAPLPQGIPMEVDASRQRFLACHTCYTCGKTGHFSAACPDRQREHVRVVDMSVDDWQEIAEAYTAFQDFQAAPINEPTQEDFAKDQE</sequence>
<dbReference type="InterPro" id="IPR036875">
    <property type="entry name" value="Znf_CCHC_sf"/>
</dbReference>
<dbReference type="Pfam" id="PF03732">
    <property type="entry name" value="Retrotrans_gag"/>
    <property type="match status" value="1"/>
</dbReference>